<evidence type="ECO:0000313" key="1">
    <source>
        <dbReference type="EMBL" id="KKN06905.1"/>
    </source>
</evidence>
<organism evidence="1">
    <name type="scientific">marine sediment metagenome</name>
    <dbReference type="NCBI Taxonomy" id="412755"/>
    <lineage>
        <taxon>unclassified sequences</taxon>
        <taxon>metagenomes</taxon>
        <taxon>ecological metagenomes</taxon>
    </lineage>
</organism>
<sequence>MKKIAIIILILCSTCWGKILRSKSQGFDPFEETGGRIIASSFDQAEVALSIGTAEGQMLYWNDTTKMWTASDVTKLKWTAASDTLLADTITTGLITGADVDITGGTGTWSTSGTLASGTHTIGDLVIGDGTIADSTGIAFSATNFTGVGAIGSGAITSSGASTFNSGSVDADFTVNWNTGVGLFVEGSSGNVGIGTTTIPHGGVGGAKFAIEGATGSVTGPHLQFTTTSDNYPLMQILNWRHDDISIRFDSYWDGANKSSDAGSNYAIFKVNDLFKIMYDSGVAKGATLGWNNGIVLNTSGLVTIPNGGLHVGGDSDAGDNNLLVDGTIGSGVHTITHNNGIMLVFDNTNDAGTVAAIGQVNGGSIRLKTTDATQDILLNAGGNILVVGTTNLLWNTGGSSDIGAVSTGRPDNIFAKTSLQIANALNEIGSISVGSGGSGGGGGGGAGTINVGGGGGNIGTINVGVAGTGTINVGVAGIGTINVKTMTLTEGSITDTTGAISFGNENLTTTGLVDMGSAVIGDGTNKVQ</sequence>
<proteinExistence type="predicted"/>
<reference evidence="1" key="1">
    <citation type="journal article" date="2015" name="Nature">
        <title>Complex archaea that bridge the gap between prokaryotes and eukaryotes.</title>
        <authorList>
            <person name="Spang A."/>
            <person name="Saw J.H."/>
            <person name="Jorgensen S.L."/>
            <person name="Zaremba-Niedzwiedzka K."/>
            <person name="Martijn J."/>
            <person name="Lind A.E."/>
            <person name="van Eijk R."/>
            <person name="Schleper C."/>
            <person name="Guy L."/>
            <person name="Ettema T.J."/>
        </authorList>
    </citation>
    <scope>NUCLEOTIDE SEQUENCE</scope>
</reference>
<gene>
    <name evidence="1" type="ORF">LCGC14_1072500</name>
</gene>
<dbReference type="EMBL" id="LAZR01004631">
    <property type="protein sequence ID" value="KKN06905.1"/>
    <property type="molecule type" value="Genomic_DNA"/>
</dbReference>
<comment type="caution">
    <text evidence="1">The sequence shown here is derived from an EMBL/GenBank/DDBJ whole genome shotgun (WGS) entry which is preliminary data.</text>
</comment>
<accession>A0A0F9MHM7</accession>
<feature type="non-terminal residue" evidence="1">
    <location>
        <position position="529"/>
    </location>
</feature>
<name>A0A0F9MHM7_9ZZZZ</name>
<protein>
    <submittedName>
        <fullName evidence="1">Uncharacterized protein</fullName>
    </submittedName>
</protein>
<dbReference type="AlphaFoldDB" id="A0A0F9MHM7"/>